<dbReference type="PRINTS" id="PR00039">
    <property type="entry name" value="HTHLYSR"/>
</dbReference>
<keyword evidence="3" id="KW-0238">DNA-binding</keyword>
<dbReference type="Pfam" id="PF00126">
    <property type="entry name" value="HTH_1"/>
    <property type="match status" value="1"/>
</dbReference>
<dbReference type="RefSeq" id="WP_009114549.1">
    <property type="nucleotide sequence ID" value="NZ_CP034036.1"/>
</dbReference>
<dbReference type="GO" id="GO:0043565">
    <property type="term" value="F:sequence-specific DNA binding"/>
    <property type="evidence" value="ECO:0007669"/>
    <property type="project" value="TreeGrafter"/>
</dbReference>
<organism evidence="6 8">
    <name type="scientific">Brenneria nigrifluens DSM 30175 = ATCC 13028</name>
    <dbReference type="NCBI Taxonomy" id="1121120"/>
    <lineage>
        <taxon>Bacteria</taxon>
        <taxon>Pseudomonadati</taxon>
        <taxon>Pseudomonadota</taxon>
        <taxon>Gammaproteobacteria</taxon>
        <taxon>Enterobacterales</taxon>
        <taxon>Pectobacteriaceae</taxon>
        <taxon>Brenneria</taxon>
    </lineage>
</organism>
<keyword evidence="9" id="KW-1185">Reference proteome</keyword>
<dbReference type="InterPro" id="IPR058163">
    <property type="entry name" value="LysR-type_TF_proteobact-type"/>
</dbReference>
<gene>
    <name evidence="6" type="ORF">DDT54_14420</name>
    <name evidence="7" type="ORF">EH206_19730</name>
</gene>
<dbReference type="Gene3D" id="3.40.190.10">
    <property type="entry name" value="Periplasmic binding protein-like II"/>
    <property type="match status" value="2"/>
</dbReference>
<dbReference type="InterPro" id="IPR036388">
    <property type="entry name" value="WH-like_DNA-bd_sf"/>
</dbReference>
<evidence type="ECO:0000259" key="5">
    <source>
        <dbReference type="PROSITE" id="PS50931"/>
    </source>
</evidence>
<evidence type="ECO:0000313" key="9">
    <source>
        <dbReference type="Proteomes" id="UP000303847"/>
    </source>
</evidence>
<keyword evidence="4" id="KW-0804">Transcription</keyword>
<evidence type="ECO:0000256" key="3">
    <source>
        <dbReference type="ARBA" id="ARBA00023125"/>
    </source>
</evidence>
<reference evidence="7 9" key="2">
    <citation type="submission" date="2018-11" db="EMBL/GenBank/DDBJ databases">
        <title>Genome sequences of Brenneria nigrifluens and Brenneria rubrifaciens.</title>
        <authorList>
            <person name="Poret-Peterson A.T."/>
            <person name="McClean A.E."/>
            <person name="Kluepfel D.A."/>
        </authorList>
    </citation>
    <scope>NUCLEOTIDE SEQUENCE [LARGE SCALE GENOMIC DNA]</scope>
    <source>
        <strain evidence="7 9">ATCC 13028</strain>
    </source>
</reference>
<evidence type="ECO:0000256" key="2">
    <source>
        <dbReference type="ARBA" id="ARBA00023015"/>
    </source>
</evidence>
<dbReference type="OrthoDB" id="5526340at2"/>
<reference evidence="6 8" key="1">
    <citation type="submission" date="2018-04" db="EMBL/GenBank/DDBJ databases">
        <title>Brenneria corticis sp.nov.</title>
        <authorList>
            <person name="Li Y."/>
        </authorList>
    </citation>
    <scope>NUCLEOTIDE SEQUENCE [LARGE SCALE GENOMIC DNA]</scope>
    <source>
        <strain evidence="6 8">LMG 2694</strain>
    </source>
</reference>
<proteinExistence type="inferred from homology"/>
<dbReference type="GO" id="GO:0006351">
    <property type="term" value="P:DNA-templated transcription"/>
    <property type="evidence" value="ECO:0007669"/>
    <property type="project" value="TreeGrafter"/>
</dbReference>
<dbReference type="PROSITE" id="PS50931">
    <property type="entry name" value="HTH_LYSR"/>
    <property type="match status" value="1"/>
</dbReference>
<dbReference type="Pfam" id="PF03466">
    <property type="entry name" value="LysR_substrate"/>
    <property type="match status" value="1"/>
</dbReference>
<accession>A0A2U1UP42</accession>
<dbReference type="InterPro" id="IPR000847">
    <property type="entry name" value="LysR_HTH_N"/>
</dbReference>
<dbReference type="InterPro" id="IPR036390">
    <property type="entry name" value="WH_DNA-bd_sf"/>
</dbReference>
<dbReference type="AlphaFoldDB" id="A0A2U1UP42"/>
<dbReference type="EMBL" id="CP034036">
    <property type="protein sequence ID" value="QCR06185.1"/>
    <property type="molecule type" value="Genomic_DNA"/>
</dbReference>
<evidence type="ECO:0000256" key="1">
    <source>
        <dbReference type="ARBA" id="ARBA00009437"/>
    </source>
</evidence>
<keyword evidence="2" id="KW-0805">Transcription regulation</keyword>
<dbReference type="InterPro" id="IPR005119">
    <property type="entry name" value="LysR_subst-bd"/>
</dbReference>
<sequence length="325" mass="36522">MDWANIPPLYALKAFESAARHQSFTLAASELFISQSAISKHINTVEVFFGKKLFYRKGPKVFLTKEGEYFANELLCAFETLGKACESIHREGVVLNINSPYTFSVRQFIPVLNKYKGQSGLPIVNIETVSDDFFHSLVNLKGCDAIVKYGDDKFSNEWDCTLLSSECLTALVSPKLLHLFESKNRILIDLIYVKAREVDWIFWCEEACLKNRFKILNKYEFESIDSAINAVLKGLGIAVIDIGMVFDELMEGALLSPFKCAFPSGKGYYFLKGDNHSNDISSLLECVRLELSGRGAGFCFNDKCTMNNYNCRMVTAGSIVGNMIK</sequence>
<dbReference type="Proteomes" id="UP000295985">
    <property type="component" value="Unassembled WGS sequence"/>
</dbReference>
<name>A0A2U1UP42_9GAMM</name>
<dbReference type="SUPFAM" id="SSF53850">
    <property type="entry name" value="Periplasmic binding protein-like II"/>
    <property type="match status" value="1"/>
</dbReference>
<dbReference type="GO" id="GO:0003700">
    <property type="term" value="F:DNA-binding transcription factor activity"/>
    <property type="evidence" value="ECO:0007669"/>
    <property type="project" value="InterPro"/>
</dbReference>
<evidence type="ECO:0000256" key="4">
    <source>
        <dbReference type="ARBA" id="ARBA00023163"/>
    </source>
</evidence>
<protein>
    <submittedName>
        <fullName evidence="6">LysR family transcriptional regulator</fullName>
    </submittedName>
</protein>
<dbReference type="Gene3D" id="1.10.10.10">
    <property type="entry name" value="Winged helix-like DNA-binding domain superfamily/Winged helix DNA-binding domain"/>
    <property type="match status" value="1"/>
</dbReference>
<evidence type="ECO:0000313" key="7">
    <source>
        <dbReference type="EMBL" id="QCR06185.1"/>
    </source>
</evidence>
<evidence type="ECO:0000313" key="6">
    <source>
        <dbReference type="EMBL" id="PWC23443.1"/>
    </source>
</evidence>
<dbReference type="SUPFAM" id="SSF46785">
    <property type="entry name" value="Winged helix' DNA-binding domain"/>
    <property type="match status" value="1"/>
</dbReference>
<feature type="domain" description="HTH lysR-type" evidence="5">
    <location>
        <begin position="7"/>
        <end position="64"/>
    </location>
</feature>
<dbReference type="Proteomes" id="UP000303847">
    <property type="component" value="Chromosome"/>
</dbReference>
<evidence type="ECO:0000313" key="8">
    <source>
        <dbReference type="Proteomes" id="UP000295985"/>
    </source>
</evidence>
<dbReference type="PANTHER" id="PTHR30537:SF26">
    <property type="entry name" value="GLYCINE CLEAVAGE SYSTEM TRANSCRIPTIONAL ACTIVATOR"/>
    <property type="match status" value="1"/>
</dbReference>
<comment type="similarity">
    <text evidence="1">Belongs to the LysR transcriptional regulatory family.</text>
</comment>
<dbReference type="PANTHER" id="PTHR30537">
    <property type="entry name" value="HTH-TYPE TRANSCRIPTIONAL REGULATOR"/>
    <property type="match status" value="1"/>
</dbReference>
<dbReference type="EMBL" id="QDKK01000024">
    <property type="protein sequence ID" value="PWC23443.1"/>
    <property type="molecule type" value="Genomic_DNA"/>
</dbReference>